<feature type="transmembrane region" description="Helical" evidence="1">
    <location>
        <begin position="321"/>
        <end position="347"/>
    </location>
</feature>
<evidence type="ECO:0000313" key="4">
    <source>
        <dbReference type="Proteomes" id="UP001054252"/>
    </source>
</evidence>
<accession>A0AAV5IDD8</accession>
<name>A0AAV5IDD8_9ROSI</name>
<keyword evidence="1" id="KW-1133">Transmembrane helix</keyword>
<dbReference type="PANTHER" id="PTHR24177:SF329">
    <property type="entry name" value="ANKYRIN REPEAT PROTEIN"/>
    <property type="match status" value="1"/>
</dbReference>
<comment type="caution">
    <text evidence="3">The sequence shown here is derived from an EMBL/GenBank/DDBJ whole genome shotgun (WGS) entry which is preliminary data.</text>
</comment>
<evidence type="ECO:0000313" key="3">
    <source>
        <dbReference type="EMBL" id="GKU96364.1"/>
    </source>
</evidence>
<dbReference type="GO" id="GO:0016020">
    <property type="term" value="C:membrane"/>
    <property type="evidence" value="ECO:0007669"/>
    <property type="project" value="TreeGrafter"/>
</dbReference>
<sequence>MHIAALETAIRKIGECLILLPNGEHIYKLKLNHTYATEILRALCSHLSNLKHGEIVQSGAVQAMFNAIKNGLDEYVGEIIKTNPDIIWMLEEGTSRDILMCAIAHRQKKIASFIHEQVKWRDATVELDKDRNNLLHIAGKLAPDIQLSRISDAGLQMQRELQWFKEVERIVPEYYKECKNDFGKTPGEVFSEEHKDLQRKAENWMKQTAGSFTIVGALIITIMFAAAYTIPGGSNQDTGFPIFSHDTLFEMFIISDAVSLSTASTSVLVFLGILTSRYSEKDFLRSLPRRLIIGLYTLFISIAVMMIAFAAAVAIMLEGQLWIIIVMSVLTCIPVFCFALLQIPLLVKIFNSTYRWKVFGKKRD</sequence>
<dbReference type="PANTHER" id="PTHR24177">
    <property type="entry name" value="CASKIN"/>
    <property type="match status" value="1"/>
</dbReference>
<protein>
    <recommendedName>
        <fullName evidence="2">PGG domain-containing protein</fullName>
    </recommendedName>
</protein>
<dbReference type="InterPro" id="IPR026961">
    <property type="entry name" value="PGG_dom"/>
</dbReference>
<organism evidence="3 4">
    <name type="scientific">Rubroshorea leprosula</name>
    <dbReference type="NCBI Taxonomy" id="152421"/>
    <lineage>
        <taxon>Eukaryota</taxon>
        <taxon>Viridiplantae</taxon>
        <taxon>Streptophyta</taxon>
        <taxon>Embryophyta</taxon>
        <taxon>Tracheophyta</taxon>
        <taxon>Spermatophyta</taxon>
        <taxon>Magnoliopsida</taxon>
        <taxon>eudicotyledons</taxon>
        <taxon>Gunneridae</taxon>
        <taxon>Pentapetalae</taxon>
        <taxon>rosids</taxon>
        <taxon>malvids</taxon>
        <taxon>Malvales</taxon>
        <taxon>Dipterocarpaceae</taxon>
        <taxon>Rubroshorea</taxon>
    </lineage>
</organism>
<evidence type="ECO:0000256" key="1">
    <source>
        <dbReference type="SAM" id="Phobius"/>
    </source>
</evidence>
<reference evidence="3 4" key="1">
    <citation type="journal article" date="2021" name="Commun. Biol.">
        <title>The genome of Shorea leprosula (Dipterocarpaceae) highlights the ecological relevance of drought in aseasonal tropical rainforests.</title>
        <authorList>
            <person name="Ng K.K.S."/>
            <person name="Kobayashi M.J."/>
            <person name="Fawcett J.A."/>
            <person name="Hatakeyama M."/>
            <person name="Paape T."/>
            <person name="Ng C.H."/>
            <person name="Ang C.C."/>
            <person name="Tnah L.H."/>
            <person name="Lee C.T."/>
            <person name="Nishiyama T."/>
            <person name="Sese J."/>
            <person name="O'Brien M.J."/>
            <person name="Copetti D."/>
            <person name="Mohd Noor M.I."/>
            <person name="Ong R.C."/>
            <person name="Putra M."/>
            <person name="Sireger I.Z."/>
            <person name="Indrioko S."/>
            <person name="Kosugi Y."/>
            <person name="Izuno A."/>
            <person name="Isagi Y."/>
            <person name="Lee S.L."/>
            <person name="Shimizu K.K."/>
        </authorList>
    </citation>
    <scope>NUCLEOTIDE SEQUENCE [LARGE SCALE GENOMIC DNA]</scope>
    <source>
        <strain evidence="3">214</strain>
    </source>
</reference>
<keyword evidence="1" id="KW-0812">Transmembrane</keyword>
<dbReference type="Proteomes" id="UP001054252">
    <property type="component" value="Unassembled WGS sequence"/>
</dbReference>
<evidence type="ECO:0000259" key="2">
    <source>
        <dbReference type="Pfam" id="PF13962"/>
    </source>
</evidence>
<gene>
    <name evidence="3" type="ORF">SLEP1_g9605</name>
</gene>
<feature type="transmembrane region" description="Helical" evidence="1">
    <location>
        <begin position="295"/>
        <end position="315"/>
    </location>
</feature>
<feature type="domain" description="PGG" evidence="2">
    <location>
        <begin position="203"/>
        <end position="315"/>
    </location>
</feature>
<feature type="transmembrane region" description="Helical" evidence="1">
    <location>
        <begin position="209"/>
        <end position="231"/>
    </location>
</feature>
<feature type="transmembrane region" description="Helical" evidence="1">
    <location>
        <begin position="251"/>
        <end position="274"/>
    </location>
</feature>
<dbReference type="EMBL" id="BPVZ01000010">
    <property type="protein sequence ID" value="GKU96364.1"/>
    <property type="molecule type" value="Genomic_DNA"/>
</dbReference>
<dbReference type="Pfam" id="PF13962">
    <property type="entry name" value="PGG"/>
    <property type="match status" value="1"/>
</dbReference>
<proteinExistence type="predicted"/>
<keyword evidence="1" id="KW-0472">Membrane</keyword>
<dbReference type="AlphaFoldDB" id="A0AAV5IDD8"/>
<keyword evidence="4" id="KW-1185">Reference proteome</keyword>